<evidence type="ECO:0000259" key="1">
    <source>
        <dbReference type="Pfam" id="PF00534"/>
    </source>
</evidence>
<dbReference type="PANTHER" id="PTHR12526:SF630">
    <property type="entry name" value="GLYCOSYLTRANSFERASE"/>
    <property type="match status" value="1"/>
</dbReference>
<gene>
    <name evidence="2" type="ORF">F7018_17320</name>
</gene>
<accession>A0A7J5A6T9</accession>
<dbReference type="EMBL" id="WAAU01000036">
    <property type="protein sequence ID" value="KAB1153281.1"/>
    <property type="molecule type" value="Genomic_DNA"/>
</dbReference>
<dbReference type="Proteomes" id="UP000467305">
    <property type="component" value="Unassembled WGS sequence"/>
</dbReference>
<comment type="caution">
    <text evidence="2">The sequence shown here is derived from an EMBL/GenBank/DDBJ whole genome shotgun (WGS) entry which is preliminary data.</text>
</comment>
<dbReference type="SUPFAM" id="SSF53756">
    <property type="entry name" value="UDP-Glycosyltransferase/glycogen phosphorylase"/>
    <property type="match status" value="1"/>
</dbReference>
<dbReference type="InterPro" id="IPR001296">
    <property type="entry name" value="Glyco_trans_1"/>
</dbReference>
<evidence type="ECO:0000313" key="2">
    <source>
        <dbReference type="EMBL" id="KAB1153281.1"/>
    </source>
</evidence>
<keyword evidence="3" id="KW-1185">Reference proteome</keyword>
<sequence length="355" mass="41896">MGRALIIVPNFGKGGAERVLSRVLLSLPKEDVKNISFLTLDHDLGYELPEDIEVIRLPHKRLKKALFSMIKVINKHDWKFVYSTLNHFNLILPLLVFRKRQTKLICRESILPITYYKSFGFMGKLLLFYYRKVMKAYDTVIVQSKDMLDEVQKLKIKTTFLINNPSPRYKLDVEKDRKYNFIYVARWHDQKNYELLIEFWKWIKDIKKDNSQLLCIGVGDRAIDLNKSLKDYNLEFINKHSDIESILNESQAYLNFSKYEGFSNSILEALSAGLPVFALDFLGGKEELLNFNNSVVSDIKSLNANKNDFEDIYKSFLEFKEKEWNRVEIKQRTDTKFEANLIIDKFKEVFYGKRF</sequence>
<evidence type="ECO:0000313" key="3">
    <source>
        <dbReference type="Proteomes" id="UP000467305"/>
    </source>
</evidence>
<dbReference type="Pfam" id="PF00534">
    <property type="entry name" value="Glycos_transf_1"/>
    <property type="match status" value="1"/>
</dbReference>
<dbReference type="RefSeq" id="WP_150901365.1">
    <property type="nucleotide sequence ID" value="NZ_WAAU01000036.1"/>
</dbReference>
<proteinExistence type="predicted"/>
<dbReference type="OrthoDB" id="791981at2"/>
<keyword evidence="2" id="KW-0808">Transferase</keyword>
<protein>
    <submittedName>
        <fullName evidence="2">Glycosyltransferase family 4 protein</fullName>
    </submittedName>
</protein>
<name>A0A7J5A6T9_9FLAO</name>
<dbReference type="Gene3D" id="3.40.50.2000">
    <property type="entry name" value="Glycogen Phosphorylase B"/>
    <property type="match status" value="2"/>
</dbReference>
<dbReference type="AlphaFoldDB" id="A0A7J5A6T9"/>
<dbReference type="PANTHER" id="PTHR12526">
    <property type="entry name" value="GLYCOSYLTRANSFERASE"/>
    <property type="match status" value="1"/>
</dbReference>
<feature type="domain" description="Glycosyl transferase family 1" evidence="1">
    <location>
        <begin position="175"/>
        <end position="301"/>
    </location>
</feature>
<dbReference type="GO" id="GO:0016757">
    <property type="term" value="F:glycosyltransferase activity"/>
    <property type="evidence" value="ECO:0007669"/>
    <property type="project" value="InterPro"/>
</dbReference>
<reference evidence="2 3" key="1">
    <citation type="submission" date="2019-09" db="EMBL/GenBank/DDBJ databases">
        <authorList>
            <person name="Cao W.R."/>
        </authorList>
    </citation>
    <scope>NUCLEOTIDE SEQUENCE [LARGE SCALE GENOMIC DNA]</scope>
    <source>
        <strain evidence="3">a4</strain>
    </source>
</reference>
<organism evidence="2 3">
    <name type="scientific">Tenacibaculum aiptasiae</name>
    <dbReference type="NCBI Taxonomy" id="426481"/>
    <lineage>
        <taxon>Bacteria</taxon>
        <taxon>Pseudomonadati</taxon>
        <taxon>Bacteroidota</taxon>
        <taxon>Flavobacteriia</taxon>
        <taxon>Flavobacteriales</taxon>
        <taxon>Flavobacteriaceae</taxon>
        <taxon>Tenacibaculum</taxon>
    </lineage>
</organism>